<evidence type="ECO:0000256" key="1">
    <source>
        <dbReference type="SAM" id="MobiDB-lite"/>
    </source>
</evidence>
<comment type="caution">
    <text evidence="2">The sequence shown here is derived from an EMBL/GenBank/DDBJ whole genome shotgun (WGS) entry which is preliminary data.</text>
</comment>
<accession>A0ABU8MSS3</accession>
<feature type="region of interest" description="Disordered" evidence="1">
    <location>
        <begin position="1"/>
        <end position="95"/>
    </location>
</feature>
<protein>
    <submittedName>
        <fullName evidence="2">Uncharacterized protein</fullName>
    </submittedName>
</protein>
<gene>
    <name evidence="2" type="ORF">WCD74_17875</name>
</gene>
<dbReference type="EMBL" id="JBBEGN010000008">
    <property type="protein sequence ID" value="MEJ2869647.1"/>
    <property type="molecule type" value="Genomic_DNA"/>
</dbReference>
<feature type="compositionally biased region" description="Low complexity" evidence="1">
    <location>
        <begin position="79"/>
        <end position="93"/>
    </location>
</feature>
<sequence>MTDVPDDPSPGPSDPSGPSDRADRSDHPGRPDLVAGEAAAIARFGDGPALFSPDVPAPRHPHVGPLLPHRRSASRGATEDAPPTAAAPSSGTDLVLAPRHVPARRTEDLVTAWRRAGVLARRGVEVAVDWTARGLLAAVTVAGAAAEAVLTLVFGPKRPALPEGRRR</sequence>
<name>A0ABU8MSS3_9PSEU</name>
<keyword evidence="3" id="KW-1185">Reference proteome</keyword>
<feature type="compositionally biased region" description="Basic and acidic residues" evidence="1">
    <location>
        <begin position="20"/>
        <end position="30"/>
    </location>
</feature>
<evidence type="ECO:0000313" key="3">
    <source>
        <dbReference type="Proteomes" id="UP001385809"/>
    </source>
</evidence>
<dbReference type="RefSeq" id="WP_337696217.1">
    <property type="nucleotide sequence ID" value="NZ_JBBEGN010000008.1"/>
</dbReference>
<reference evidence="2 3" key="1">
    <citation type="submission" date="2024-03" db="EMBL/GenBank/DDBJ databases">
        <title>Actinomycetospora sp. OC33-EN08, a novel actinomycete isolated from wild orchid (Aerides multiflora).</title>
        <authorList>
            <person name="Suriyachadkun C."/>
        </authorList>
    </citation>
    <scope>NUCLEOTIDE SEQUENCE [LARGE SCALE GENOMIC DNA]</scope>
    <source>
        <strain evidence="2 3">OC33-EN08</strain>
    </source>
</reference>
<organism evidence="2 3">
    <name type="scientific">Actinomycetospora aurantiaca</name>
    <dbReference type="NCBI Taxonomy" id="3129233"/>
    <lineage>
        <taxon>Bacteria</taxon>
        <taxon>Bacillati</taxon>
        <taxon>Actinomycetota</taxon>
        <taxon>Actinomycetes</taxon>
        <taxon>Pseudonocardiales</taxon>
        <taxon>Pseudonocardiaceae</taxon>
        <taxon>Actinomycetospora</taxon>
    </lineage>
</organism>
<proteinExistence type="predicted"/>
<dbReference type="Proteomes" id="UP001385809">
    <property type="component" value="Unassembled WGS sequence"/>
</dbReference>
<evidence type="ECO:0000313" key="2">
    <source>
        <dbReference type="EMBL" id="MEJ2869647.1"/>
    </source>
</evidence>